<gene>
    <name evidence="1" type="ORF">MtrunA17_Chr3g0094491</name>
</gene>
<sequence length="64" mass="7325">MVVENTRIIMLDLEYMAEYVSSVYIRNCSCKRMRACLLGGNGSIEEENHHVGFGKDGRKCHLFV</sequence>
<organism evidence="1">
    <name type="scientific">Medicago truncatula</name>
    <name type="common">Barrel medic</name>
    <name type="synonym">Medicago tribuloides</name>
    <dbReference type="NCBI Taxonomy" id="3880"/>
    <lineage>
        <taxon>Eukaryota</taxon>
        <taxon>Viridiplantae</taxon>
        <taxon>Streptophyta</taxon>
        <taxon>Embryophyta</taxon>
        <taxon>Tracheophyta</taxon>
        <taxon>Spermatophyta</taxon>
        <taxon>Magnoliopsida</taxon>
        <taxon>eudicotyledons</taxon>
        <taxon>Gunneridae</taxon>
        <taxon>Pentapetalae</taxon>
        <taxon>rosids</taxon>
        <taxon>fabids</taxon>
        <taxon>Fabales</taxon>
        <taxon>Fabaceae</taxon>
        <taxon>Papilionoideae</taxon>
        <taxon>50 kb inversion clade</taxon>
        <taxon>NPAAA clade</taxon>
        <taxon>Hologalegina</taxon>
        <taxon>IRL clade</taxon>
        <taxon>Trifolieae</taxon>
        <taxon>Medicago</taxon>
    </lineage>
</organism>
<dbReference type="AlphaFoldDB" id="A0A396IUV4"/>
<accession>A0A396IUV4</accession>
<dbReference type="Gramene" id="rna14777">
    <property type="protein sequence ID" value="RHN66717.1"/>
    <property type="gene ID" value="gene14777"/>
</dbReference>
<protein>
    <submittedName>
        <fullName evidence="1">Uncharacterized protein</fullName>
    </submittedName>
</protein>
<name>A0A396IUV4_MEDTR</name>
<comment type="caution">
    <text evidence="1">The sequence shown here is derived from an EMBL/GenBank/DDBJ whole genome shotgun (WGS) entry which is preliminary data.</text>
</comment>
<evidence type="ECO:0000313" key="1">
    <source>
        <dbReference type="EMBL" id="RHN66717.1"/>
    </source>
</evidence>
<dbReference type="EMBL" id="PSQE01000003">
    <property type="protein sequence ID" value="RHN66717.1"/>
    <property type="molecule type" value="Genomic_DNA"/>
</dbReference>
<proteinExistence type="predicted"/>
<dbReference type="Proteomes" id="UP000265566">
    <property type="component" value="Chromosome 3"/>
</dbReference>
<reference evidence="1" key="1">
    <citation type="journal article" date="2018" name="Nat. Plants">
        <title>Whole-genome landscape of Medicago truncatula symbiotic genes.</title>
        <authorList>
            <person name="Pecrix Y."/>
            <person name="Gamas P."/>
            <person name="Carrere S."/>
        </authorList>
    </citation>
    <scope>NUCLEOTIDE SEQUENCE</scope>
    <source>
        <tissue evidence="1">Leaves</tissue>
    </source>
</reference>